<dbReference type="PANTHER" id="PTHR42885">
    <property type="entry name" value="HISTIDINOL-PHOSPHATE AMINOTRANSFERASE-RELATED"/>
    <property type="match status" value="1"/>
</dbReference>
<comment type="pathway">
    <text evidence="3">Cofactor biosynthesis; adenosylcobalamin biosynthesis.</text>
</comment>
<dbReference type="RefSeq" id="WP_137114555.1">
    <property type="nucleotide sequence ID" value="NZ_CP032321.1"/>
</dbReference>
<dbReference type="InterPro" id="IPR015424">
    <property type="entry name" value="PyrdxlP-dep_Trfase"/>
</dbReference>
<feature type="domain" description="Aminotransferase class I/classII large" evidence="10">
    <location>
        <begin position="76"/>
        <end position="340"/>
    </location>
</feature>
<dbReference type="InterPro" id="IPR015422">
    <property type="entry name" value="PyrdxlP-dep_Trfase_small"/>
</dbReference>
<evidence type="ECO:0000256" key="8">
    <source>
        <dbReference type="ARBA" id="ARBA00029996"/>
    </source>
</evidence>
<evidence type="ECO:0000313" key="12">
    <source>
        <dbReference type="Proteomes" id="UP000298595"/>
    </source>
</evidence>
<dbReference type="NCBIfam" id="TIGR01140">
    <property type="entry name" value="L_thr_O3P_dcar"/>
    <property type="match status" value="1"/>
</dbReference>
<dbReference type="GO" id="GO:0030170">
    <property type="term" value="F:pyridoxal phosphate binding"/>
    <property type="evidence" value="ECO:0007669"/>
    <property type="project" value="InterPro"/>
</dbReference>
<dbReference type="GO" id="GO:0009236">
    <property type="term" value="P:cobalamin biosynthetic process"/>
    <property type="evidence" value="ECO:0007669"/>
    <property type="project" value="UniProtKB-UniPathway"/>
</dbReference>
<dbReference type="GO" id="GO:0048472">
    <property type="term" value="F:threonine-phosphate decarboxylase activity"/>
    <property type="evidence" value="ECO:0007669"/>
    <property type="project" value="UniProtKB-EC"/>
</dbReference>
<evidence type="ECO:0000256" key="6">
    <source>
        <dbReference type="ARBA" id="ARBA00022898"/>
    </source>
</evidence>
<dbReference type="UniPathway" id="UPA00148"/>
<proteinExistence type="predicted"/>
<evidence type="ECO:0000256" key="7">
    <source>
        <dbReference type="ARBA" id="ARBA00023239"/>
    </source>
</evidence>
<comment type="cofactor">
    <cofactor evidence="1">
        <name>pyridoxal 5'-phosphate</name>
        <dbReference type="ChEBI" id="CHEBI:597326"/>
    </cofactor>
</comment>
<keyword evidence="5" id="KW-0169">Cobalamin biosynthesis</keyword>
<dbReference type="AlphaFoldDB" id="A0A4D8PG89"/>
<comment type="catalytic activity">
    <reaction evidence="9">
        <text>O-phospho-L-threonine + H(+) = (R)-1-aminopropan-2-yl phosphate + CO2</text>
        <dbReference type="Rhea" id="RHEA:11492"/>
        <dbReference type="ChEBI" id="CHEBI:15378"/>
        <dbReference type="ChEBI" id="CHEBI:16526"/>
        <dbReference type="ChEBI" id="CHEBI:58563"/>
        <dbReference type="ChEBI" id="CHEBI:58675"/>
        <dbReference type="EC" id="4.1.1.81"/>
    </reaction>
</comment>
<protein>
    <recommendedName>
        <fullName evidence="4">threonine-phosphate decarboxylase</fullName>
        <ecNumber evidence="4">4.1.1.81</ecNumber>
    </recommendedName>
    <alternativeName>
        <fullName evidence="8">L-threonine-O-3-phosphate decarboxylase</fullName>
    </alternativeName>
</protein>
<dbReference type="Gene3D" id="3.90.1150.10">
    <property type="entry name" value="Aspartate Aminotransferase, domain 1"/>
    <property type="match status" value="1"/>
</dbReference>
<dbReference type="Pfam" id="PF00155">
    <property type="entry name" value="Aminotran_1_2"/>
    <property type="match status" value="1"/>
</dbReference>
<dbReference type="Proteomes" id="UP000298595">
    <property type="component" value="Chromosome"/>
</dbReference>
<comment type="function">
    <text evidence="2">Decarboxylates L-threonine-O-3-phosphate to yield (R)-1-amino-2-propanol O-2-phosphate, the precursor for the linkage between the nucleotide loop and the corrin ring in cobalamin.</text>
</comment>
<evidence type="ECO:0000256" key="9">
    <source>
        <dbReference type="ARBA" id="ARBA00048531"/>
    </source>
</evidence>
<reference evidence="11 12" key="1">
    <citation type="submission" date="2018-09" db="EMBL/GenBank/DDBJ databases">
        <title>Whole genome based analysis of evolution and adaptive divergence in Indian and Brazilian strains of Azospirillum brasilense.</title>
        <authorList>
            <person name="Singh C."/>
            <person name="Tripathi A.K."/>
        </authorList>
    </citation>
    <scope>NUCLEOTIDE SEQUENCE [LARGE SCALE GENOMIC DNA]</scope>
    <source>
        <strain evidence="11 12">MTCC4035</strain>
    </source>
</reference>
<dbReference type="InterPro" id="IPR015421">
    <property type="entry name" value="PyrdxlP-dep_Trfase_major"/>
</dbReference>
<dbReference type="InterPro" id="IPR005860">
    <property type="entry name" value="CobD"/>
</dbReference>
<dbReference type="PANTHER" id="PTHR42885:SF1">
    <property type="entry name" value="THREONINE-PHOSPHATE DECARBOXYLASE"/>
    <property type="match status" value="1"/>
</dbReference>
<evidence type="ECO:0000256" key="3">
    <source>
        <dbReference type="ARBA" id="ARBA00004953"/>
    </source>
</evidence>
<keyword evidence="7 11" id="KW-0456">Lyase</keyword>
<dbReference type="EC" id="4.1.1.81" evidence="4"/>
<keyword evidence="6" id="KW-0663">Pyridoxal phosphate</keyword>
<dbReference type="EMBL" id="CP032321">
    <property type="protein sequence ID" value="QCN94321.1"/>
    <property type="molecule type" value="Genomic_DNA"/>
</dbReference>
<evidence type="ECO:0000256" key="1">
    <source>
        <dbReference type="ARBA" id="ARBA00001933"/>
    </source>
</evidence>
<dbReference type="Gene3D" id="3.40.640.10">
    <property type="entry name" value="Type I PLP-dependent aspartate aminotransferase-like (Major domain)"/>
    <property type="match status" value="1"/>
</dbReference>
<evidence type="ECO:0000313" key="11">
    <source>
        <dbReference type="EMBL" id="QCN94321.1"/>
    </source>
</evidence>
<accession>A0A4D8PG89</accession>
<organism evidence="11 12">
    <name type="scientific">Azospirillum argentinense</name>
    <dbReference type="NCBI Taxonomy" id="2970906"/>
    <lineage>
        <taxon>Bacteria</taxon>
        <taxon>Pseudomonadati</taxon>
        <taxon>Pseudomonadota</taxon>
        <taxon>Alphaproteobacteria</taxon>
        <taxon>Rhodospirillales</taxon>
        <taxon>Azospirillaceae</taxon>
        <taxon>Azospirillum</taxon>
    </lineage>
</organism>
<dbReference type="CDD" id="cd00609">
    <property type="entry name" value="AAT_like"/>
    <property type="match status" value="1"/>
</dbReference>
<evidence type="ECO:0000256" key="2">
    <source>
        <dbReference type="ARBA" id="ARBA00003444"/>
    </source>
</evidence>
<sequence>MMAESAAGSKRIVHEGIVQEGIGHERVVQGEIIHGGDLDAARAAFPGAPEPWVDLSTGINPWPYPLPPIPADAWARLPGRAAETALREAAAACYGAPSSDRVAAAGGSQALIQILPWLRRPGTVAVLGPTYAEHAAGWAKAGHRVTEVESLEGCDADVVVVVNPNNPDGRIVPPETLLALAERQVAQGGWLVVDEAFAEVTPECSVASEAGRAGLVILRSFGKFFGLAGVRLGFLLGEPALVRDLRAAVGPWAVSGPAMAVATAALSDSAWITATRRRLTEAAARFDGRLAAAGLRVAGGTSLFRLIDDPQAAGLYDALGRAGVLVRRFDYRQDWLRVGLPVDRTVEDRVTVACETFRNR</sequence>
<dbReference type="SUPFAM" id="SSF53383">
    <property type="entry name" value="PLP-dependent transferases"/>
    <property type="match status" value="1"/>
</dbReference>
<dbReference type="KEGG" id="aare:D3093_03045"/>
<name>A0A4D8PG89_9PROT</name>
<evidence type="ECO:0000256" key="4">
    <source>
        <dbReference type="ARBA" id="ARBA00012285"/>
    </source>
</evidence>
<evidence type="ECO:0000256" key="5">
    <source>
        <dbReference type="ARBA" id="ARBA00022573"/>
    </source>
</evidence>
<evidence type="ECO:0000259" key="10">
    <source>
        <dbReference type="Pfam" id="PF00155"/>
    </source>
</evidence>
<dbReference type="InterPro" id="IPR004839">
    <property type="entry name" value="Aminotransferase_I/II_large"/>
</dbReference>
<gene>
    <name evidence="11" type="ORF">D3093_03045</name>
</gene>